<dbReference type="Gene3D" id="3.80.10.10">
    <property type="entry name" value="Ribonuclease Inhibitor"/>
    <property type="match status" value="1"/>
</dbReference>
<keyword evidence="4" id="KW-0547">Nucleotide-binding</keyword>
<dbReference type="InterPro" id="IPR058922">
    <property type="entry name" value="WHD_DRP"/>
</dbReference>
<dbReference type="eggNOG" id="KOG4658">
    <property type="taxonomic scope" value="Eukaryota"/>
</dbReference>
<feature type="domain" description="Disease resistance protein winged helix" evidence="9">
    <location>
        <begin position="327"/>
        <end position="394"/>
    </location>
</feature>
<dbReference type="InterPro" id="IPR032675">
    <property type="entry name" value="LRR_dom_sf"/>
</dbReference>
<evidence type="ECO:0000256" key="1">
    <source>
        <dbReference type="ARBA" id="ARBA00008894"/>
    </source>
</evidence>
<name>A0A059BQG5_EUCGR</name>
<dbReference type="OMA" id="TIMEHIH"/>
<keyword evidence="3" id="KW-0677">Repeat</keyword>
<dbReference type="GO" id="GO:0005524">
    <property type="term" value="F:ATP binding"/>
    <property type="evidence" value="ECO:0007669"/>
    <property type="project" value="UniProtKB-KW"/>
</dbReference>
<dbReference type="Gene3D" id="3.40.50.300">
    <property type="entry name" value="P-loop containing nucleotide triphosphate hydrolases"/>
    <property type="match status" value="1"/>
</dbReference>
<dbReference type="GO" id="GO:0006952">
    <property type="term" value="P:defense response"/>
    <property type="evidence" value="ECO:0007669"/>
    <property type="project" value="UniProtKB-KW"/>
</dbReference>
<dbReference type="Gene3D" id="1.10.8.430">
    <property type="entry name" value="Helical domain of apoptotic protease-activating factors"/>
    <property type="match status" value="1"/>
</dbReference>
<evidence type="ECO:0000259" key="8">
    <source>
        <dbReference type="Pfam" id="PF23247"/>
    </source>
</evidence>
<dbReference type="Gene3D" id="1.10.10.10">
    <property type="entry name" value="Winged helix-like DNA-binding domain superfamily/Winged helix DNA-binding domain"/>
    <property type="match status" value="1"/>
</dbReference>
<dbReference type="Pfam" id="PF00560">
    <property type="entry name" value="LRR_1"/>
    <property type="match status" value="1"/>
</dbReference>
<sequence length="962" mass="109395">MEVANWLADVEKLKNYFPCTEAASEDCLPPHQQVDILMQEAEDLMRHGNFPNGLFEARETKGIKFLEGKMVGNAFERNTTKILEYLIGNQVSRLGIYGMGGVGKTTIMEHIHNRLLEEASFDNVLWITVSQNFNAQKVQDDIWKALTSGTLYEKDVRKRAAMLSDRLTRKGRSAIILDDVWERFDLKEVGIPIKAYGIKLVLTTRSFDVCCQMHCQEKIKIKPLSNIEAEGLFLEELGSEMALDLETKAVAKSIVKECAGLPIAIVTMARSMQGVTDLFEWKDSLVKLRESEMEQTDMEKDVLMKLEFSYNRLGNHEVQQCFLSCALYPEDELIDKFELIEFFIDQGLIGGCGLNMREKQYDRGLTILNKLENVCLLEDHGSKIKMHDLIRDMALHIMSATSIVKSGKRLRWIPPEEYWTDALEKVSLMHNDIREFPLNMSPNCPKLSTFLLNESLLVDVVIPNSFFKQLWGLKVLNLSGCQLTELPNSISDLINLRALLLRGCSKLFRIPYLGKLRSLRKLDLYGCFRLETLKGLEMLINLRYLDLSWTRIERFPKGTMGDLLNLQYLKVKVVNGEDITKLRALETLECYFEDVDGFNKCVGIIKQIDPCFYDLVMGQENSHFHVKVSGDVRFGNCRRSVDIHNCSFAIVTGGRESNGICILIPQDVQTLTARYCIGTTNLSSMGPLENLEVLFIKQWENLQVLCGGQDEEEINIQGSPAPTSNPLLFPSLSVLKICRCQKLEYLFGHGSKFYLPHLREIEIYYCEEMVGITAAITSPPPPHSPQAFPSLEAISIEGCDKIERVLESEWLPYFPNLKRIKVKFCRNMIEIGPPPSTPVEEIPLEFLMVQVCNNMRNLFPHEWLIHLRNLQSIRVYCCEGMVEMISRAGQGQEGSIMTPVNNTHSSFQSSNFLPKLKCLELFDLPQLKSICEGLISCDSMEAIAVYKCPELDKDSSITTITC</sequence>
<dbReference type="EMBL" id="KK198758">
    <property type="protein sequence ID" value="KCW67955.1"/>
    <property type="molecule type" value="Genomic_DNA"/>
</dbReference>
<dbReference type="InterPro" id="IPR036388">
    <property type="entry name" value="WH-like_DNA-bd_sf"/>
</dbReference>
<gene>
    <name evidence="10" type="ORF">EUGRSUZ_F01653</name>
</gene>
<evidence type="ECO:0000256" key="6">
    <source>
        <dbReference type="ARBA" id="ARBA00022840"/>
    </source>
</evidence>
<dbReference type="AlphaFoldDB" id="A0A059BQG5"/>
<organism evidence="10">
    <name type="scientific">Eucalyptus grandis</name>
    <name type="common">Flooded gum</name>
    <dbReference type="NCBI Taxonomy" id="71139"/>
    <lineage>
        <taxon>Eukaryota</taxon>
        <taxon>Viridiplantae</taxon>
        <taxon>Streptophyta</taxon>
        <taxon>Embryophyta</taxon>
        <taxon>Tracheophyta</taxon>
        <taxon>Spermatophyta</taxon>
        <taxon>Magnoliopsida</taxon>
        <taxon>eudicotyledons</taxon>
        <taxon>Gunneridae</taxon>
        <taxon>Pentapetalae</taxon>
        <taxon>rosids</taxon>
        <taxon>malvids</taxon>
        <taxon>Myrtales</taxon>
        <taxon>Myrtaceae</taxon>
        <taxon>Myrtoideae</taxon>
        <taxon>Eucalypteae</taxon>
        <taxon>Eucalyptus</taxon>
    </lineage>
</organism>
<protein>
    <submittedName>
        <fullName evidence="10">Uncharacterized protein</fullName>
    </submittedName>
</protein>
<dbReference type="SUPFAM" id="SSF52058">
    <property type="entry name" value="L domain-like"/>
    <property type="match status" value="1"/>
</dbReference>
<dbReference type="FunFam" id="3.40.50.300:FF:001091">
    <property type="entry name" value="Probable disease resistance protein At1g61300"/>
    <property type="match status" value="1"/>
</dbReference>
<evidence type="ECO:0000259" key="7">
    <source>
        <dbReference type="Pfam" id="PF00931"/>
    </source>
</evidence>
<dbReference type="InterPro" id="IPR027417">
    <property type="entry name" value="P-loop_NTPase"/>
</dbReference>
<keyword evidence="2" id="KW-0433">Leucine-rich repeat</keyword>
<dbReference type="Pfam" id="PF00931">
    <property type="entry name" value="NB-ARC"/>
    <property type="match status" value="1"/>
</dbReference>
<dbReference type="InterPro" id="IPR050905">
    <property type="entry name" value="Plant_NBS-LRR"/>
</dbReference>
<dbReference type="PRINTS" id="PR00364">
    <property type="entry name" value="DISEASERSIST"/>
</dbReference>
<dbReference type="Pfam" id="PF23247">
    <property type="entry name" value="LRR_RPS2"/>
    <property type="match status" value="1"/>
</dbReference>
<keyword evidence="5" id="KW-0611">Plant defense</keyword>
<accession>A0A059BQG5</accession>
<feature type="domain" description="Disease resistance protein At4g27190-like leucine-rich repeats" evidence="8">
    <location>
        <begin position="844"/>
        <end position="952"/>
    </location>
</feature>
<dbReference type="InterPro" id="IPR001611">
    <property type="entry name" value="Leu-rich_rpt"/>
</dbReference>
<proteinExistence type="inferred from homology"/>
<comment type="similarity">
    <text evidence="1">Belongs to the disease resistance NB-LRR family.</text>
</comment>
<keyword evidence="6" id="KW-0067">ATP-binding</keyword>
<dbReference type="InParanoid" id="A0A059BQG5"/>
<dbReference type="SMART" id="SM00369">
    <property type="entry name" value="LRR_TYP"/>
    <property type="match status" value="2"/>
</dbReference>
<evidence type="ECO:0000256" key="2">
    <source>
        <dbReference type="ARBA" id="ARBA00022614"/>
    </source>
</evidence>
<evidence type="ECO:0000256" key="5">
    <source>
        <dbReference type="ARBA" id="ARBA00022821"/>
    </source>
</evidence>
<dbReference type="GO" id="GO:0043531">
    <property type="term" value="F:ADP binding"/>
    <property type="evidence" value="ECO:0007669"/>
    <property type="project" value="InterPro"/>
</dbReference>
<reference evidence="10" key="1">
    <citation type="submission" date="2013-07" db="EMBL/GenBank/DDBJ databases">
        <title>The genome of Eucalyptus grandis.</title>
        <authorList>
            <person name="Schmutz J."/>
            <person name="Hayes R."/>
            <person name="Myburg A."/>
            <person name="Tuskan G."/>
            <person name="Grattapaglia D."/>
            <person name="Rokhsar D.S."/>
        </authorList>
    </citation>
    <scope>NUCLEOTIDE SEQUENCE</scope>
    <source>
        <tissue evidence="10">Leaf extractions</tissue>
    </source>
</reference>
<evidence type="ECO:0000256" key="3">
    <source>
        <dbReference type="ARBA" id="ARBA00022737"/>
    </source>
</evidence>
<dbReference type="InterPro" id="IPR057135">
    <property type="entry name" value="At4g27190-like_LRR"/>
</dbReference>
<dbReference type="InterPro" id="IPR002182">
    <property type="entry name" value="NB-ARC"/>
</dbReference>
<evidence type="ECO:0000313" key="10">
    <source>
        <dbReference type="EMBL" id="KCW67955.1"/>
    </source>
</evidence>
<evidence type="ECO:0000256" key="4">
    <source>
        <dbReference type="ARBA" id="ARBA00022741"/>
    </source>
</evidence>
<evidence type="ECO:0000259" key="9">
    <source>
        <dbReference type="Pfam" id="PF23559"/>
    </source>
</evidence>
<dbReference type="PANTHER" id="PTHR33463">
    <property type="entry name" value="NB-ARC DOMAIN-CONTAINING PROTEIN-RELATED"/>
    <property type="match status" value="1"/>
</dbReference>
<dbReference type="InterPro" id="IPR042197">
    <property type="entry name" value="Apaf_helical"/>
</dbReference>
<feature type="domain" description="NB-ARC" evidence="7">
    <location>
        <begin position="77"/>
        <end position="233"/>
    </location>
</feature>
<dbReference type="Gramene" id="KCW67955">
    <property type="protein sequence ID" value="KCW67955"/>
    <property type="gene ID" value="EUGRSUZ_F01653"/>
</dbReference>
<dbReference type="SUPFAM" id="SSF52540">
    <property type="entry name" value="P-loop containing nucleoside triphosphate hydrolases"/>
    <property type="match status" value="1"/>
</dbReference>
<dbReference type="Pfam" id="PF23559">
    <property type="entry name" value="WHD_DRP"/>
    <property type="match status" value="1"/>
</dbReference>
<dbReference type="PANTHER" id="PTHR33463:SF179">
    <property type="entry name" value="NB-ARC DOMAIN-CONTAINING PROTEIN"/>
    <property type="match status" value="1"/>
</dbReference>
<dbReference type="InterPro" id="IPR003591">
    <property type="entry name" value="Leu-rich_rpt_typical-subtyp"/>
</dbReference>